<evidence type="ECO:0000313" key="2">
    <source>
        <dbReference type="Proteomes" id="UP000034051"/>
    </source>
</evidence>
<sequence length="270" mass="30869">MEFQKLRQILIDSLSFQYSSAASLYILDGQRPSKKFGSNCYEQARSLRNTLIAAGFSKAYLVEDMINGRHRSVLCPIQEKLFLVDPYLMHCEPIDISTIVNSYSADSFPITRGEKSILTLRRQKDLITITKSWPYQNRIDTFTINISNPCTHDLTRAQYFERAFHPKQTTLSIRFLNTITGSVDYLAYPIHANKPELAELYIQTSEGNVITQSDSATFNTKLEELTALIDSNNAEVIDFLHEAINLRKKLLEETPIRNGDTIVPFPYTNK</sequence>
<dbReference type="AlphaFoldDB" id="A0A0G1JI78"/>
<name>A0A0G1JI78_9BACT</name>
<gene>
    <name evidence="1" type="ORF">UW32_C0001G0264</name>
</gene>
<dbReference type="Proteomes" id="UP000034051">
    <property type="component" value="Unassembled WGS sequence"/>
</dbReference>
<organism evidence="1 2">
    <name type="scientific">Candidatus Wolfebacteria bacterium GW2011_GWE2_44_13</name>
    <dbReference type="NCBI Taxonomy" id="1619017"/>
    <lineage>
        <taxon>Bacteria</taxon>
        <taxon>Candidatus Wolfeibacteriota</taxon>
    </lineage>
</organism>
<reference evidence="1 2" key="1">
    <citation type="journal article" date="2015" name="Nature">
        <title>rRNA introns, odd ribosomes, and small enigmatic genomes across a large radiation of phyla.</title>
        <authorList>
            <person name="Brown C.T."/>
            <person name="Hug L.A."/>
            <person name="Thomas B.C."/>
            <person name="Sharon I."/>
            <person name="Castelle C.J."/>
            <person name="Singh A."/>
            <person name="Wilkins M.J."/>
            <person name="Williams K.H."/>
            <person name="Banfield J.F."/>
        </authorList>
    </citation>
    <scope>NUCLEOTIDE SEQUENCE [LARGE SCALE GENOMIC DNA]</scope>
</reference>
<evidence type="ECO:0000313" key="1">
    <source>
        <dbReference type="EMBL" id="KKT43672.1"/>
    </source>
</evidence>
<proteinExistence type="predicted"/>
<accession>A0A0G1JI78</accession>
<dbReference type="EMBL" id="LCHW01000001">
    <property type="protein sequence ID" value="KKT43672.1"/>
    <property type="molecule type" value="Genomic_DNA"/>
</dbReference>
<comment type="caution">
    <text evidence="1">The sequence shown here is derived from an EMBL/GenBank/DDBJ whole genome shotgun (WGS) entry which is preliminary data.</text>
</comment>
<protein>
    <submittedName>
        <fullName evidence="1">Uncharacterized protein</fullName>
    </submittedName>
</protein>